<evidence type="ECO:0000259" key="1">
    <source>
        <dbReference type="Pfam" id="PF13472"/>
    </source>
</evidence>
<evidence type="ECO:0000313" key="2">
    <source>
        <dbReference type="EMBL" id="KJD35307.1"/>
    </source>
</evidence>
<proteinExistence type="predicted"/>
<name>A0A0D7WC44_9FLAO</name>
<dbReference type="Gene3D" id="3.40.50.1110">
    <property type="entry name" value="SGNH hydrolase"/>
    <property type="match status" value="1"/>
</dbReference>
<sequence>MKFVYTLIYLVTLYGFSQTPAEQFHNKSQENNKLIKASGSENTNQKSYKILALGDSYTIGESVCNTCRFPEQLKDSLNTRFKPQNSIELKVIATTGWTTTNLINGITEQHLDNNFDLVTLLIGVNNQYQNLNFSIYEKEFPELVKTAIKHGKGNKANLIVISIPDYAYTPFGKGNKVISEAIDKYNAFAEQYCILNNITFINITDITRKGLNNTELVASDKLHPSTAAYTQFVKRLLPWAKKKLEN</sequence>
<dbReference type="RefSeq" id="WP_044633109.1">
    <property type="nucleotide sequence ID" value="NZ_JTDW01000007.1"/>
</dbReference>
<dbReference type="Pfam" id="PF13472">
    <property type="entry name" value="Lipase_GDSL_2"/>
    <property type="match status" value="1"/>
</dbReference>
<dbReference type="PATRIC" id="fig|1435349.4.peg.3318"/>
<reference evidence="2 3" key="1">
    <citation type="submission" date="2014-11" db="EMBL/GenBank/DDBJ databases">
        <title>Tamlana sedimentorum sp. nov., isolated from shallow sand sediments of the Sea of Japan.</title>
        <authorList>
            <person name="Romanenko L.A."/>
        </authorList>
    </citation>
    <scope>NUCLEOTIDE SEQUENCE [LARGE SCALE GENOMIC DNA]</scope>
    <source>
        <strain evidence="2 3">JCM 19808</strain>
    </source>
</reference>
<dbReference type="OrthoDB" id="158267at2"/>
<feature type="domain" description="SGNH hydrolase-type esterase" evidence="1">
    <location>
        <begin position="52"/>
        <end position="229"/>
    </location>
</feature>
<dbReference type="AlphaFoldDB" id="A0A0D7WC44"/>
<evidence type="ECO:0000313" key="3">
    <source>
        <dbReference type="Proteomes" id="UP000032578"/>
    </source>
</evidence>
<accession>A0A0D7WC44</accession>
<dbReference type="Proteomes" id="UP000032578">
    <property type="component" value="Unassembled WGS sequence"/>
</dbReference>
<organism evidence="2 3">
    <name type="scientific">Neotamlana sedimentorum</name>
    <dbReference type="NCBI Taxonomy" id="1435349"/>
    <lineage>
        <taxon>Bacteria</taxon>
        <taxon>Pseudomonadati</taxon>
        <taxon>Bacteroidota</taxon>
        <taxon>Flavobacteriia</taxon>
        <taxon>Flavobacteriales</taxon>
        <taxon>Flavobacteriaceae</taxon>
        <taxon>Neotamlana</taxon>
    </lineage>
</organism>
<gene>
    <name evidence="2" type="ORF">PW52_11620</name>
</gene>
<dbReference type="SUPFAM" id="SSF52266">
    <property type="entry name" value="SGNH hydrolase"/>
    <property type="match status" value="1"/>
</dbReference>
<dbReference type="GO" id="GO:0016788">
    <property type="term" value="F:hydrolase activity, acting on ester bonds"/>
    <property type="evidence" value="ECO:0007669"/>
    <property type="project" value="UniProtKB-ARBA"/>
</dbReference>
<dbReference type="STRING" id="1435349.PW52_11620"/>
<dbReference type="InterPro" id="IPR036514">
    <property type="entry name" value="SGNH_hydro_sf"/>
</dbReference>
<dbReference type="CDD" id="cd01832">
    <property type="entry name" value="SGNH_hydrolase_like_1"/>
    <property type="match status" value="1"/>
</dbReference>
<dbReference type="InterPro" id="IPR013830">
    <property type="entry name" value="SGNH_hydro"/>
</dbReference>
<protein>
    <submittedName>
        <fullName evidence="2">Lysophospholipase</fullName>
    </submittedName>
</protein>
<dbReference type="EMBL" id="JTDW01000007">
    <property type="protein sequence ID" value="KJD35307.1"/>
    <property type="molecule type" value="Genomic_DNA"/>
</dbReference>
<comment type="caution">
    <text evidence="2">The sequence shown here is derived from an EMBL/GenBank/DDBJ whole genome shotgun (WGS) entry which is preliminary data.</text>
</comment>
<keyword evidence="3" id="KW-1185">Reference proteome</keyword>